<dbReference type="GO" id="GO:0008170">
    <property type="term" value="F:N-methyltransferase activity"/>
    <property type="evidence" value="ECO:0007669"/>
    <property type="project" value="InterPro"/>
</dbReference>
<evidence type="ECO:0000256" key="1">
    <source>
        <dbReference type="ARBA" id="ARBA00022603"/>
    </source>
</evidence>
<proteinExistence type="inferred from homology"/>
<sequence length="260" mass="30488">MNIEINTIYNMDCLEGMDLMIKQGIKVDAIITDIPQGITKNKWDSVIPFDTMWDKLYKVRKNKTTPIIILTNQPFTSSLICSNLKHFKIMKYWQKDRPSGFLNAKRMPLKDIEEIAIFYEKQCTYNPQFWEGKPLHGMGIKFRERLHSNNNYNGFNSCHNPSAKRRGDTKKYPRQLMIYPRPHPPIHPTEKPVDLIKDLVKTYTNENNMVLDFTIGSGTTAVACLETNRKFIGLEKDKKYFNICQERINTYLKEKNKKVI</sequence>
<protein>
    <recommendedName>
        <fullName evidence="4">Methyltransferase</fullName>
        <ecNumber evidence="4">2.1.1.-</ecNumber>
    </recommendedName>
</protein>
<dbReference type="InterPro" id="IPR002941">
    <property type="entry name" value="DNA_methylase_N4/N6"/>
</dbReference>
<dbReference type="InterPro" id="IPR029063">
    <property type="entry name" value="SAM-dependent_MTases_sf"/>
</dbReference>
<evidence type="ECO:0000313" key="6">
    <source>
        <dbReference type="EMBL" id="KGM93526.1"/>
    </source>
</evidence>
<dbReference type="PRINTS" id="PR00508">
    <property type="entry name" value="S21N4MTFRASE"/>
</dbReference>
<evidence type="ECO:0000256" key="4">
    <source>
        <dbReference type="RuleBase" id="RU362026"/>
    </source>
</evidence>
<dbReference type="Gene3D" id="3.40.50.150">
    <property type="entry name" value="Vaccinia Virus protein VP39"/>
    <property type="match status" value="1"/>
</dbReference>
<dbReference type="GO" id="GO:0009307">
    <property type="term" value="P:DNA restriction-modification system"/>
    <property type="evidence" value="ECO:0007669"/>
    <property type="project" value="UniProtKB-KW"/>
</dbReference>
<dbReference type="GO" id="GO:0032259">
    <property type="term" value="P:methylation"/>
    <property type="evidence" value="ECO:0007669"/>
    <property type="project" value="UniProtKB-KW"/>
</dbReference>
<keyword evidence="2 6" id="KW-0808">Transferase</keyword>
<dbReference type="EC" id="2.1.1.-" evidence="4"/>
<dbReference type="Proteomes" id="UP000030014">
    <property type="component" value="Unassembled WGS sequence"/>
</dbReference>
<evidence type="ECO:0000259" key="5">
    <source>
        <dbReference type="Pfam" id="PF01555"/>
    </source>
</evidence>
<comment type="caution">
    <text evidence="6">The sequence shown here is derived from an EMBL/GenBank/DDBJ whole genome shotgun (WGS) entry which is preliminary data.</text>
</comment>
<accession>A0A0A0HZL7</accession>
<dbReference type="InterPro" id="IPR001091">
    <property type="entry name" value="RM_Methyltransferase"/>
</dbReference>
<evidence type="ECO:0000256" key="2">
    <source>
        <dbReference type="ARBA" id="ARBA00022679"/>
    </source>
</evidence>
<dbReference type="Pfam" id="PF01555">
    <property type="entry name" value="N6_N4_Mtase"/>
    <property type="match status" value="1"/>
</dbReference>
<dbReference type="SUPFAM" id="SSF53335">
    <property type="entry name" value="S-adenosyl-L-methionine-dependent methyltransferases"/>
    <property type="match status" value="1"/>
</dbReference>
<reference evidence="6 7" key="1">
    <citation type="submission" date="2014-01" db="EMBL/GenBank/DDBJ databases">
        <title>Plasmidome dynamics in the species complex Clostridium novyi sensu lato converts strains of independent lineages into distinctly different pathogens.</title>
        <authorList>
            <person name="Skarin H."/>
            <person name="Segerman B."/>
        </authorList>
    </citation>
    <scope>NUCLEOTIDE SEQUENCE [LARGE SCALE GENOMIC DNA]</scope>
    <source>
        <strain evidence="6 7">DC5</strain>
    </source>
</reference>
<keyword evidence="3" id="KW-0680">Restriction system</keyword>
<dbReference type="AlphaFoldDB" id="A0A0A0HZL7"/>
<keyword evidence="1 6" id="KW-0489">Methyltransferase</keyword>
<name>A0A0A0HZL7_CLOBO</name>
<dbReference type="GO" id="GO:0003677">
    <property type="term" value="F:DNA binding"/>
    <property type="evidence" value="ECO:0007669"/>
    <property type="project" value="InterPro"/>
</dbReference>
<organism evidence="6 7">
    <name type="scientific">Clostridium botulinum C/D str. DC5</name>
    <dbReference type="NCBI Taxonomy" id="1443128"/>
    <lineage>
        <taxon>Bacteria</taxon>
        <taxon>Bacillati</taxon>
        <taxon>Bacillota</taxon>
        <taxon>Clostridia</taxon>
        <taxon>Eubacteriales</taxon>
        <taxon>Clostridiaceae</taxon>
        <taxon>Clostridium</taxon>
    </lineage>
</organism>
<dbReference type="RefSeq" id="WP_039260074.1">
    <property type="nucleotide sequence ID" value="NZ_JDRY01000168.1"/>
</dbReference>
<comment type="similarity">
    <text evidence="4">Belongs to the N(4)/N(6)-methyltransferase family.</text>
</comment>
<feature type="domain" description="DNA methylase N-4/N-6" evidence="5">
    <location>
        <begin position="27"/>
        <end position="245"/>
    </location>
</feature>
<evidence type="ECO:0000256" key="3">
    <source>
        <dbReference type="ARBA" id="ARBA00022747"/>
    </source>
</evidence>
<gene>
    <name evidence="6" type="ORF">Z955_14800</name>
</gene>
<dbReference type="EMBL" id="JDRY01000168">
    <property type="protein sequence ID" value="KGM93526.1"/>
    <property type="molecule type" value="Genomic_DNA"/>
</dbReference>
<evidence type="ECO:0000313" key="7">
    <source>
        <dbReference type="Proteomes" id="UP000030014"/>
    </source>
</evidence>